<dbReference type="InterPro" id="IPR036852">
    <property type="entry name" value="Peptidase_S8/S53_dom_sf"/>
</dbReference>
<organism evidence="9">
    <name type="scientific">Selaginella moellendorffii</name>
    <name type="common">Spikemoss</name>
    <dbReference type="NCBI Taxonomy" id="88036"/>
    <lineage>
        <taxon>Eukaryota</taxon>
        <taxon>Viridiplantae</taxon>
        <taxon>Streptophyta</taxon>
        <taxon>Embryophyta</taxon>
        <taxon>Tracheophyta</taxon>
        <taxon>Lycopodiopsida</taxon>
        <taxon>Selaginellales</taxon>
        <taxon>Selaginellaceae</taxon>
        <taxon>Selaginella</taxon>
    </lineage>
</organism>
<accession>D8S7X8</accession>
<dbReference type="InterPro" id="IPR045051">
    <property type="entry name" value="SBT"/>
</dbReference>
<dbReference type="GO" id="GO:0004252">
    <property type="term" value="F:serine-type endopeptidase activity"/>
    <property type="evidence" value="ECO:0007669"/>
    <property type="project" value="InterPro"/>
</dbReference>
<dbReference type="KEGG" id="smo:SELMODRAFT_110805"/>
<evidence type="ECO:0000256" key="3">
    <source>
        <dbReference type="ARBA" id="ARBA00022729"/>
    </source>
</evidence>
<gene>
    <name evidence="8" type="ORF">SELMODRAFT_110805</name>
</gene>
<dbReference type="PANTHER" id="PTHR10795">
    <property type="entry name" value="PROPROTEIN CONVERTASE SUBTILISIN/KEXIN"/>
    <property type="match status" value="1"/>
</dbReference>
<dbReference type="EMBL" id="GL377606">
    <property type="protein sequence ID" value="EFJ19319.1"/>
    <property type="molecule type" value="Genomic_DNA"/>
</dbReference>
<feature type="non-terminal residue" evidence="8">
    <location>
        <position position="1"/>
    </location>
</feature>
<evidence type="ECO:0000313" key="8">
    <source>
        <dbReference type="EMBL" id="EFJ19319.1"/>
    </source>
</evidence>
<dbReference type="GO" id="GO:0006508">
    <property type="term" value="P:proteolysis"/>
    <property type="evidence" value="ECO:0007669"/>
    <property type="project" value="UniProtKB-KW"/>
</dbReference>
<evidence type="ECO:0000259" key="7">
    <source>
        <dbReference type="Pfam" id="PF00082"/>
    </source>
</evidence>
<keyword evidence="9" id="KW-1185">Reference proteome</keyword>
<dbReference type="AlphaFoldDB" id="D8S7X8"/>
<dbReference type="InterPro" id="IPR000209">
    <property type="entry name" value="Peptidase_S8/S53_dom"/>
</dbReference>
<name>D8S7X8_SELML</name>
<dbReference type="InParanoid" id="D8S7X8"/>
<dbReference type="Gene3D" id="3.40.50.200">
    <property type="entry name" value="Peptidase S8/S53 domain"/>
    <property type="match status" value="1"/>
</dbReference>
<evidence type="ECO:0000256" key="1">
    <source>
        <dbReference type="ARBA" id="ARBA00011073"/>
    </source>
</evidence>
<evidence type="ECO:0000256" key="2">
    <source>
        <dbReference type="ARBA" id="ARBA00022670"/>
    </source>
</evidence>
<dbReference type="HOGENOM" id="CLU_1350908_0_0_1"/>
<dbReference type="PROSITE" id="PS00138">
    <property type="entry name" value="SUBTILASE_SER"/>
    <property type="match status" value="1"/>
</dbReference>
<dbReference type="SUPFAM" id="SSF52743">
    <property type="entry name" value="Subtilisin-like"/>
    <property type="match status" value="1"/>
</dbReference>
<keyword evidence="4" id="KW-0378">Hydrolase</keyword>
<sequence length="203" mass="21320">LTNQKPAPLMAAFSSSGPNLVDPDILTPDITAPGVHILAAYRQFNNSKVPYKLVSGTSMSCPHVSGIVALLKSYYPTWSPAAIKSATATTASPFDSGGGHVNPNAAAHPSLVYDADEQDSIGYLCGLGYNQTKLQILTQTAAKCPDNPTDLNCPSIAISNLSRSKVDELHGSYRSTRECVGVGSSICAAVQAQRRDESIPGDI</sequence>
<evidence type="ECO:0000256" key="6">
    <source>
        <dbReference type="PROSITE-ProRule" id="PRU01240"/>
    </source>
</evidence>
<evidence type="ECO:0000256" key="5">
    <source>
        <dbReference type="ARBA" id="ARBA00022825"/>
    </source>
</evidence>
<dbReference type="PROSITE" id="PS51892">
    <property type="entry name" value="SUBTILASE"/>
    <property type="match status" value="1"/>
</dbReference>
<keyword evidence="5" id="KW-0720">Serine protease</keyword>
<keyword evidence="3" id="KW-0732">Signal</keyword>
<dbReference type="Proteomes" id="UP000001514">
    <property type="component" value="Unassembled WGS sequence"/>
</dbReference>
<dbReference type="STRING" id="88036.D8S7X8"/>
<evidence type="ECO:0000313" key="9">
    <source>
        <dbReference type="Proteomes" id="UP000001514"/>
    </source>
</evidence>
<reference evidence="8 9" key="1">
    <citation type="journal article" date="2011" name="Science">
        <title>The Selaginella genome identifies genetic changes associated with the evolution of vascular plants.</title>
        <authorList>
            <person name="Banks J.A."/>
            <person name="Nishiyama T."/>
            <person name="Hasebe M."/>
            <person name="Bowman J.L."/>
            <person name="Gribskov M."/>
            <person name="dePamphilis C."/>
            <person name="Albert V.A."/>
            <person name="Aono N."/>
            <person name="Aoyama T."/>
            <person name="Ambrose B.A."/>
            <person name="Ashton N.W."/>
            <person name="Axtell M.J."/>
            <person name="Barker E."/>
            <person name="Barker M.S."/>
            <person name="Bennetzen J.L."/>
            <person name="Bonawitz N.D."/>
            <person name="Chapple C."/>
            <person name="Cheng C."/>
            <person name="Correa L.G."/>
            <person name="Dacre M."/>
            <person name="DeBarry J."/>
            <person name="Dreyer I."/>
            <person name="Elias M."/>
            <person name="Engstrom E.M."/>
            <person name="Estelle M."/>
            <person name="Feng L."/>
            <person name="Finet C."/>
            <person name="Floyd S.K."/>
            <person name="Frommer W.B."/>
            <person name="Fujita T."/>
            <person name="Gramzow L."/>
            <person name="Gutensohn M."/>
            <person name="Harholt J."/>
            <person name="Hattori M."/>
            <person name="Heyl A."/>
            <person name="Hirai T."/>
            <person name="Hiwatashi Y."/>
            <person name="Ishikawa M."/>
            <person name="Iwata M."/>
            <person name="Karol K.G."/>
            <person name="Koehler B."/>
            <person name="Kolukisaoglu U."/>
            <person name="Kubo M."/>
            <person name="Kurata T."/>
            <person name="Lalonde S."/>
            <person name="Li K."/>
            <person name="Li Y."/>
            <person name="Litt A."/>
            <person name="Lyons E."/>
            <person name="Manning G."/>
            <person name="Maruyama T."/>
            <person name="Michael T.P."/>
            <person name="Mikami K."/>
            <person name="Miyazaki S."/>
            <person name="Morinaga S."/>
            <person name="Murata T."/>
            <person name="Mueller-Roeber B."/>
            <person name="Nelson D.R."/>
            <person name="Obara M."/>
            <person name="Oguri Y."/>
            <person name="Olmstead R.G."/>
            <person name="Onodera N."/>
            <person name="Petersen B.L."/>
            <person name="Pils B."/>
            <person name="Prigge M."/>
            <person name="Rensing S.A."/>
            <person name="Riano-Pachon D.M."/>
            <person name="Roberts A.W."/>
            <person name="Sato Y."/>
            <person name="Scheller H.V."/>
            <person name="Schulz B."/>
            <person name="Schulz C."/>
            <person name="Shakirov E.V."/>
            <person name="Shibagaki N."/>
            <person name="Shinohara N."/>
            <person name="Shippen D.E."/>
            <person name="Soerensen I."/>
            <person name="Sotooka R."/>
            <person name="Sugimoto N."/>
            <person name="Sugita M."/>
            <person name="Sumikawa N."/>
            <person name="Tanurdzic M."/>
            <person name="Theissen G."/>
            <person name="Ulvskov P."/>
            <person name="Wakazuki S."/>
            <person name="Weng J.K."/>
            <person name="Willats W.W."/>
            <person name="Wipf D."/>
            <person name="Wolf P.G."/>
            <person name="Yang L."/>
            <person name="Zimmer A.D."/>
            <person name="Zhu Q."/>
            <person name="Mitros T."/>
            <person name="Hellsten U."/>
            <person name="Loque D."/>
            <person name="Otillar R."/>
            <person name="Salamov A."/>
            <person name="Schmutz J."/>
            <person name="Shapiro H."/>
            <person name="Lindquist E."/>
            <person name="Lucas S."/>
            <person name="Rokhsar D."/>
            <person name="Grigoriev I.V."/>
        </authorList>
    </citation>
    <scope>NUCLEOTIDE SEQUENCE [LARGE SCALE GENOMIC DNA]</scope>
</reference>
<dbReference type="Gene3D" id="2.60.40.2310">
    <property type="match status" value="1"/>
</dbReference>
<dbReference type="eggNOG" id="ENOG502QT1T">
    <property type="taxonomic scope" value="Eukaryota"/>
</dbReference>
<proteinExistence type="inferred from homology"/>
<protein>
    <recommendedName>
        <fullName evidence="7">Peptidase S8/S53 domain-containing protein</fullName>
    </recommendedName>
</protein>
<comment type="similarity">
    <text evidence="1 6">Belongs to the peptidase S8 family.</text>
</comment>
<dbReference type="Pfam" id="PF00082">
    <property type="entry name" value="Peptidase_S8"/>
    <property type="match status" value="1"/>
</dbReference>
<dbReference type="InterPro" id="IPR023828">
    <property type="entry name" value="Peptidase_S8_Ser-AS"/>
</dbReference>
<comment type="caution">
    <text evidence="6">Lacks conserved residue(s) required for the propagation of feature annotation.</text>
</comment>
<keyword evidence="2" id="KW-0645">Protease</keyword>
<evidence type="ECO:0000256" key="4">
    <source>
        <dbReference type="ARBA" id="ARBA00022801"/>
    </source>
</evidence>
<feature type="domain" description="Peptidase S8/S53" evidence="7">
    <location>
        <begin position="5"/>
        <end position="95"/>
    </location>
</feature>